<dbReference type="InterPro" id="IPR057326">
    <property type="entry name" value="KR_dom"/>
</dbReference>
<dbReference type="RefSeq" id="WP_187555456.1">
    <property type="nucleotide sequence ID" value="NZ_CP060716.1"/>
</dbReference>
<dbReference type="PANTHER" id="PTHR43658:SF8">
    <property type="entry name" value="17-BETA-HYDROXYSTEROID DEHYDROGENASE 14-RELATED"/>
    <property type="match status" value="1"/>
</dbReference>
<gene>
    <name evidence="4" type="ORF">H9L06_00950</name>
</gene>
<keyword evidence="5" id="KW-1185">Reference proteome</keyword>
<evidence type="ECO:0000313" key="4">
    <source>
        <dbReference type="EMBL" id="QNN62988.1"/>
    </source>
</evidence>
<accession>A0A7G9S563</accession>
<dbReference type="InterPro" id="IPR036291">
    <property type="entry name" value="NAD(P)-bd_dom_sf"/>
</dbReference>
<dbReference type="Pfam" id="PF00106">
    <property type="entry name" value="adh_short"/>
    <property type="match status" value="1"/>
</dbReference>
<dbReference type="PRINTS" id="PR00081">
    <property type="entry name" value="GDHRDH"/>
</dbReference>
<evidence type="ECO:0000259" key="3">
    <source>
        <dbReference type="SMART" id="SM00822"/>
    </source>
</evidence>
<dbReference type="GO" id="GO:0016491">
    <property type="term" value="F:oxidoreductase activity"/>
    <property type="evidence" value="ECO:0007669"/>
    <property type="project" value="UniProtKB-KW"/>
</dbReference>
<dbReference type="AlphaFoldDB" id="A0A7G9S563"/>
<dbReference type="EMBL" id="CP060716">
    <property type="protein sequence ID" value="QNN62988.1"/>
    <property type="molecule type" value="Genomic_DNA"/>
</dbReference>
<protein>
    <submittedName>
        <fullName evidence="4">SDR family NAD(P)-dependent oxidoreductase</fullName>
    </submittedName>
</protein>
<dbReference type="SMART" id="SM00822">
    <property type="entry name" value="PKS_KR"/>
    <property type="match status" value="1"/>
</dbReference>
<comment type="similarity">
    <text evidence="1">Belongs to the short-chain dehydrogenases/reductases (SDR) family.</text>
</comment>
<keyword evidence="2" id="KW-0560">Oxidoreductase</keyword>
<organism evidence="4 5">
    <name type="scientific">Leucobacter denitrificans</name>
    <dbReference type="NCBI Taxonomy" id="683042"/>
    <lineage>
        <taxon>Bacteria</taxon>
        <taxon>Bacillati</taxon>
        <taxon>Actinomycetota</taxon>
        <taxon>Actinomycetes</taxon>
        <taxon>Micrococcales</taxon>
        <taxon>Microbacteriaceae</taxon>
        <taxon>Leucobacter</taxon>
    </lineage>
</organism>
<name>A0A7G9S563_9MICO</name>
<dbReference type="KEGG" id="ldn:H9L06_00950"/>
<proteinExistence type="inferred from homology"/>
<reference evidence="4 5" key="1">
    <citation type="submission" date="2020-08" db="EMBL/GenBank/DDBJ databases">
        <title>Genome sequence of Leucobacter denitrificans KACC 14055T.</title>
        <authorList>
            <person name="Hyun D.-W."/>
            <person name="Bae J.-W."/>
        </authorList>
    </citation>
    <scope>NUCLEOTIDE SEQUENCE [LARGE SCALE GENOMIC DNA]</scope>
    <source>
        <strain evidence="4 5">KACC 14055</strain>
    </source>
</reference>
<dbReference type="SUPFAM" id="SSF51735">
    <property type="entry name" value="NAD(P)-binding Rossmann-fold domains"/>
    <property type="match status" value="1"/>
</dbReference>
<evidence type="ECO:0000256" key="1">
    <source>
        <dbReference type="ARBA" id="ARBA00006484"/>
    </source>
</evidence>
<dbReference type="InterPro" id="IPR002347">
    <property type="entry name" value="SDR_fam"/>
</dbReference>
<evidence type="ECO:0000313" key="5">
    <source>
        <dbReference type="Proteomes" id="UP000515934"/>
    </source>
</evidence>
<dbReference type="Gene3D" id="3.40.50.720">
    <property type="entry name" value="NAD(P)-binding Rossmann-like Domain"/>
    <property type="match status" value="1"/>
</dbReference>
<dbReference type="PANTHER" id="PTHR43658">
    <property type="entry name" value="SHORT-CHAIN DEHYDROGENASE/REDUCTASE"/>
    <property type="match status" value="1"/>
</dbReference>
<sequence length="257" mass="26828">MELAGSSALVTGGVGGFGEATVRRLVDAGAKVVIADLDEQRGSALVEKLGADKAKFVKTDATSEESVGAAVAAAKDFGPLRVAVIAHGGPAAGARIVNRQGEPYPVETFRRTVEIFLVATYNILSQSAAAMSQNEPLASGQRGVVIMTASIAGFEGQVGQSDYSAAKGGVIGLTLTAARDLAPAGVRVMTIAPGTFFTRAYGDVPRETIEERFGKIVPNPKRLGEADEYAQLALQIVENDYLNGTVIRIDGAQRFNM</sequence>
<feature type="domain" description="Ketoreductase" evidence="3">
    <location>
        <begin position="6"/>
        <end position="194"/>
    </location>
</feature>
<evidence type="ECO:0000256" key="2">
    <source>
        <dbReference type="ARBA" id="ARBA00023002"/>
    </source>
</evidence>
<dbReference type="PROSITE" id="PS00061">
    <property type="entry name" value="ADH_SHORT"/>
    <property type="match status" value="1"/>
</dbReference>
<dbReference type="Proteomes" id="UP000515934">
    <property type="component" value="Chromosome"/>
</dbReference>
<dbReference type="InterPro" id="IPR020904">
    <property type="entry name" value="Sc_DH/Rdtase_CS"/>
</dbReference>